<dbReference type="AlphaFoldDB" id="A0AAV9VE63"/>
<dbReference type="Pfam" id="PF23151">
    <property type="entry name" value="NuiA_2"/>
    <property type="match status" value="1"/>
</dbReference>
<dbReference type="PANTHER" id="PTHR42093:SF1">
    <property type="match status" value="1"/>
</dbReference>
<sequence length="256" mass="28671">MTTAIVSASSRMYHRALSRSNSICTRHRRWDPIRQGTQSLSRRLSTHCHASPRPRVFANRDLYYYPPAPSQHLAFAGSLSRDLHPASQSTLIARHFSRSQPRYEMSDEDYAAFLQKANKDYSGLSTNAGSSSGEYISSTAHKAIRALGERFYSSDADEPFIDVTLDWTGDQLPDEAEFQKLIKNSGEVAERVTPQQWDSSESYGDVVAAVKEAAGGKSEVTVYRVEQDDVRKIYYILALDSDHKQLVGLKVLSVES</sequence>
<dbReference type="Proteomes" id="UP001375240">
    <property type="component" value="Unassembled WGS sequence"/>
</dbReference>
<organism evidence="1 2">
    <name type="scientific">Orbilia brochopaga</name>
    <dbReference type="NCBI Taxonomy" id="3140254"/>
    <lineage>
        <taxon>Eukaryota</taxon>
        <taxon>Fungi</taxon>
        <taxon>Dikarya</taxon>
        <taxon>Ascomycota</taxon>
        <taxon>Pezizomycotina</taxon>
        <taxon>Orbiliomycetes</taxon>
        <taxon>Orbiliales</taxon>
        <taxon>Orbiliaceae</taxon>
        <taxon>Orbilia</taxon>
    </lineage>
</organism>
<evidence type="ECO:0000313" key="2">
    <source>
        <dbReference type="Proteomes" id="UP001375240"/>
    </source>
</evidence>
<dbReference type="PANTHER" id="PTHR42093">
    <property type="match status" value="1"/>
</dbReference>
<evidence type="ECO:0000313" key="1">
    <source>
        <dbReference type="EMBL" id="KAK6359441.1"/>
    </source>
</evidence>
<accession>A0AAV9VE63</accession>
<protein>
    <submittedName>
        <fullName evidence="1">Uncharacterized protein</fullName>
    </submittedName>
</protein>
<keyword evidence="2" id="KW-1185">Reference proteome</keyword>
<gene>
    <name evidence="1" type="ORF">TWF696_000600</name>
</gene>
<proteinExistence type="predicted"/>
<reference evidence="1 2" key="1">
    <citation type="submission" date="2019-10" db="EMBL/GenBank/DDBJ databases">
        <authorList>
            <person name="Palmer J.M."/>
        </authorList>
    </citation>
    <scope>NUCLEOTIDE SEQUENCE [LARGE SCALE GENOMIC DNA]</scope>
    <source>
        <strain evidence="1 2">TWF696</strain>
    </source>
</reference>
<dbReference type="InterPro" id="IPR056539">
    <property type="entry name" value="NuiA-like"/>
</dbReference>
<comment type="caution">
    <text evidence="1">The sequence shown here is derived from an EMBL/GenBank/DDBJ whole genome shotgun (WGS) entry which is preliminary data.</text>
</comment>
<dbReference type="EMBL" id="JAVHNQ010000001">
    <property type="protein sequence ID" value="KAK6359441.1"/>
    <property type="molecule type" value="Genomic_DNA"/>
</dbReference>
<name>A0AAV9VE63_9PEZI</name>